<dbReference type="Gene3D" id="1.50.10.10">
    <property type="match status" value="1"/>
</dbReference>
<evidence type="ECO:0000256" key="6">
    <source>
        <dbReference type="ARBA" id="ARBA00022837"/>
    </source>
</evidence>
<dbReference type="PANTHER" id="PTHR11742">
    <property type="entry name" value="MANNOSYL-OLIGOSACCHARIDE ALPHA-1,2-MANNOSIDASE-RELATED"/>
    <property type="match status" value="1"/>
</dbReference>
<comment type="pathway">
    <text evidence="2">Protein modification; protein glycosylation.</text>
</comment>
<evidence type="ECO:0000256" key="19">
    <source>
        <dbReference type="SAM" id="Phobius"/>
    </source>
</evidence>
<dbReference type="PRINTS" id="PR00747">
    <property type="entry name" value="GLYHDRLASE47"/>
</dbReference>
<evidence type="ECO:0000256" key="15">
    <source>
        <dbReference type="PIRSR" id="PIRSR601382-1"/>
    </source>
</evidence>
<keyword evidence="5 18" id="KW-0378">Hydrolase</keyword>
<feature type="active site" evidence="15">
    <location>
        <position position="557"/>
    </location>
</feature>
<proteinExistence type="inferred from homology"/>
<keyword evidence="4 19" id="KW-0812">Transmembrane</keyword>
<dbReference type="GO" id="GO:0004571">
    <property type="term" value="F:mannosyl-oligosaccharide 1,2-alpha-mannosidase activity"/>
    <property type="evidence" value="ECO:0007669"/>
    <property type="project" value="UniProtKB-EC"/>
</dbReference>
<dbReference type="Pfam" id="PF01532">
    <property type="entry name" value="Glyco_hydro_47"/>
    <property type="match status" value="1"/>
</dbReference>
<keyword evidence="6 16" id="KW-0106">Calcium</keyword>
<feature type="binding site" evidence="16">
    <location>
        <position position="643"/>
    </location>
    <ligand>
        <name>Ca(2+)</name>
        <dbReference type="ChEBI" id="CHEBI:29108"/>
    </ligand>
</feature>
<comment type="function">
    <text evidence="13">Involved in the maturation of Asn-linked oligosaccharides. Progressively trim alpha-1,2-linked mannose residues from Man(9)GlcNAc(2) to produce Man(5)GlcNAc(2).</text>
</comment>
<dbReference type="GO" id="GO:0005509">
    <property type="term" value="F:calcium ion binding"/>
    <property type="evidence" value="ECO:0007669"/>
    <property type="project" value="InterPro"/>
</dbReference>
<dbReference type="AlphaFoldDB" id="A0A1B6D8W2"/>
<keyword evidence="9 17" id="KW-1015">Disulfide bond</keyword>
<dbReference type="InterPro" id="IPR001382">
    <property type="entry name" value="Glyco_hydro_47"/>
</dbReference>
<feature type="active site" description="Proton donor" evidence="15">
    <location>
        <position position="532"/>
    </location>
</feature>
<feature type="active site" description="Proton donor" evidence="15">
    <location>
        <position position="290"/>
    </location>
</feature>
<dbReference type="PANTHER" id="PTHR11742:SF6">
    <property type="entry name" value="MANNOSYL-OLIGOSACCHARIDE ALPHA-1,2-MANNOSIDASE IA-RELATED"/>
    <property type="match status" value="1"/>
</dbReference>
<dbReference type="GO" id="GO:0000139">
    <property type="term" value="C:Golgi membrane"/>
    <property type="evidence" value="ECO:0007669"/>
    <property type="project" value="TreeGrafter"/>
</dbReference>
<comment type="catalytic activity">
    <reaction evidence="11">
        <text>N(4)-(alpha-D-Man-(1-&gt;2)-alpha-D-Man-(1-&gt;2)-alpha-D-Man-(1-&gt;3)-[alpha-D-Man-(1-&gt;3)-[alpha-D-Man-(1-&gt;2)-alpha-D-Man-(1-&gt;6)]-alpha-D-Man-(1-&gt;6)]-beta-D-Man-(1-&gt;4)-beta-D-GlcNAc-(1-&gt;4)-beta-D-GlcNAc)-L-asparaginyl-[protein] (N-glucan mannose isomer 8A1,2,3B1,3) + 3 H2O = N(4)-(alpha-D-Man-(1-&gt;3)-[alpha-D-Man-(1-&gt;3)-[alpha-D-Man-(1-&gt;6)]-alpha-D-Man-(1-&gt;6)]-beta-D-Man-(1-&gt;4)-beta-D-GlcNAc-(1-&gt;4)-beta-D-GlcNAc)-L-asparaginyl-[protein] (N-glucan mannose isomer 5A1,2) + 3 beta-D-mannose</text>
        <dbReference type="Rhea" id="RHEA:56028"/>
        <dbReference type="Rhea" id="RHEA-COMP:14358"/>
        <dbReference type="Rhea" id="RHEA-COMP:14367"/>
        <dbReference type="ChEBI" id="CHEBI:15377"/>
        <dbReference type="ChEBI" id="CHEBI:28563"/>
        <dbReference type="ChEBI" id="CHEBI:59087"/>
        <dbReference type="ChEBI" id="CHEBI:60628"/>
        <dbReference type="EC" id="3.2.1.113"/>
    </reaction>
</comment>
<feature type="transmembrane region" description="Helical" evidence="19">
    <location>
        <begin position="33"/>
        <end position="53"/>
    </location>
</feature>
<comment type="subcellular location">
    <subcellularLocation>
        <location evidence="14">Endomembrane system</location>
        <topology evidence="14">Single-pass type II membrane protein</topology>
    </subcellularLocation>
</comment>
<evidence type="ECO:0000256" key="18">
    <source>
        <dbReference type="RuleBase" id="RU361193"/>
    </source>
</evidence>
<keyword evidence="10 18" id="KW-0326">Glycosidase</keyword>
<evidence type="ECO:0000256" key="4">
    <source>
        <dbReference type="ARBA" id="ARBA00022692"/>
    </source>
</evidence>
<comment type="similarity">
    <text evidence="3 18">Belongs to the glycosyl hydrolase 47 family.</text>
</comment>
<evidence type="ECO:0000256" key="11">
    <source>
        <dbReference type="ARBA" id="ARBA00047669"/>
    </source>
</evidence>
<dbReference type="GO" id="GO:0005783">
    <property type="term" value="C:endoplasmic reticulum"/>
    <property type="evidence" value="ECO:0007669"/>
    <property type="project" value="TreeGrafter"/>
</dbReference>
<dbReference type="EC" id="3.2.1.-" evidence="18"/>
<evidence type="ECO:0000256" key="9">
    <source>
        <dbReference type="ARBA" id="ARBA00023157"/>
    </source>
</evidence>
<sequence>MAITGILPSYQRFLNGAPVPNSTRRSFRPREKYLILLVFLTFGVVCFGTFFFLPEFRGGGTVNSVYKVYKNIQKAGPDLLIPAPPHGEESSETPSRVGLLRHDFLEEKDPHKIEDKAKLFAKIEEDNEVDKKNQKVLERPDIGLAHKVSVSSSTKTAELVKQIENVVDLAEVFPKIVTVPPIESDHYPIITGGEDADPEARMRRNTVKEMMKYSWDNYVRYAWGKNELRPISKRGHSGSIFGSASLGATIMDGLDTLYIMGMMDEFKQGRDWIAENYSLDNLSADLSVFETNIRFVGGLLTCFALTGDVMFRDKAEHTAQKLLPAFQTQTGIPNALINTKTGASKNYGWASAGASILSEFGTLHLEFSYLSDVTGNRIYRDKVDHIRQVIKGLEKPRGLYPNYLNPKNAKWGQNHMSIGALGDSFYEYLLKAWLQSGREDKEARIMYDEAMQAIIQHMLRTSPGGLMYISDLKFERLEHKMDHLACFSGGLFGLGGYTLNNELSSKYIEIANGITNTCHESYDRTATKLGPESFRFTDAIEAKAVRQGDKYYILRPEVIESYFYMWRLTKDKKYRDWGWEAVQAIEKYCRTPGGYSGIKNVYIEDPAKDDVQQSYFLAETLKYLYLLFSDDNLVSLDEWVFNTEGHPLPIKGANSFYRSAT</sequence>
<evidence type="ECO:0000256" key="17">
    <source>
        <dbReference type="PIRSR" id="PIRSR601382-3"/>
    </source>
</evidence>
<evidence type="ECO:0000256" key="2">
    <source>
        <dbReference type="ARBA" id="ARBA00004922"/>
    </source>
</evidence>
<feature type="disulfide bond" evidence="17">
    <location>
        <begin position="486"/>
        <end position="518"/>
    </location>
</feature>
<evidence type="ECO:0000256" key="10">
    <source>
        <dbReference type="ARBA" id="ARBA00023295"/>
    </source>
</evidence>
<evidence type="ECO:0000256" key="8">
    <source>
        <dbReference type="ARBA" id="ARBA00023136"/>
    </source>
</evidence>
<keyword evidence="7" id="KW-0735">Signal-anchor</keyword>
<keyword evidence="8 19" id="KW-0472">Membrane</keyword>
<evidence type="ECO:0000256" key="3">
    <source>
        <dbReference type="ARBA" id="ARBA00007658"/>
    </source>
</evidence>
<dbReference type="InterPro" id="IPR050749">
    <property type="entry name" value="Glycosyl_Hydrolase_47"/>
</dbReference>
<comment type="cofactor">
    <cofactor evidence="1 16">
        <name>Ca(2+)</name>
        <dbReference type="ChEBI" id="CHEBI:29108"/>
    </cofactor>
</comment>
<dbReference type="EMBL" id="GEDC01015171">
    <property type="protein sequence ID" value="JAS22127.1"/>
    <property type="molecule type" value="Transcribed_RNA"/>
</dbReference>
<evidence type="ECO:0000313" key="20">
    <source>
        <dbReference type="EMBL" id="JAS22127.1"/>
    </source>
</evidence>
<organism evidence="20">
    <name type="scientific">Clastoptera arizonana</name>
    <name type="common">Arizona spittle bug</name>
    <dbReference type="NCBI Taxonomy" id="38151"/>
    <lineage>
        <taxon>Eukaryota</taxon>
        <taxon>Metazoa</taxon>
        <taxon>Ecdysozoa</taxon>
        <taxon>Arthropoda</taxon>
        <taxon>Hexapoda</taxon>
        <taxon>Insecta</taxon>
        <taxon>Pterygota</taxon>
        <taxon>Neoptera</taxon>
        <taxon>Paraneoptera</taxon>
        <taxon>Hemiptera</taxon>
        <taxon>Auchenorrhyncha</taxon>
        <taxon>Cercopoidea</taxon>
        <taxon>Clastopteridae</taxon>
        <taxon>Clastoptera</taxon>
    </lineage>
</organism>
<keyword evidence="19" id="KW-1133">Transmembrane helix</keyword>
<accession>A0A1B6D8W2</accession>
<reference evidence="20" key="1">
    <citation type="submission" date="2015-12" db="EMBL/GenBank/DDBJ databases">
        <title>De novo transcriptome assembly of four potential Pierce s Disease insect vectors from Arizona vineyards.</title>
        <authorList>
            <person name="Tassone E.E."/>
        </authorList>
    </citation>
    <scope>NUCLEOTIDE SEQUENCE</scope>
</reference>
<gene>
    <name evidence="20" type="ORF">g.36959</name>
</gene>
<evidence type="ECO:0000256" key="12">
    <source>
        <dbReference type="ARBA" id="ARBA00048605"/>
    </source>
</evidence>
<evidence type="ECO:0000256" key="7">
    <source>
        <dbReference type="ARBA" id="ARBA00022968"/>
    </source>
</evidence>
<dbReference type="SUPFAM" id="SSF48225">
    <property type="entry name" value="Seven-hairpin glycosidases"/>
    <property type="match status" value="1"/>
</dbReference>
<evidence type="ECO:0000256" key="5">
    <source>
        <dbReference type="ARBA" id="ARBA00022801"/>
    </source>
</evidence>
<evidence type="ECO:0000256" key="13">
    <source>
        <dbReference type="ARBA" id="ARBA00054774"/>
    </source>
</evidence>
<evidence type="ECO:0000256" key="1">
    <source>
        <dbReference type="ARBA" id="ARBA00001913"/>
    </source>
</evidence>
<feature type="active site" evidence="15">
    <location>
        <position position="423"/>
    </location>
</feature>
<dbReference type="InterPro" id="IPR036026">
    <property type="entry name" value="Seven-hairpin_glycosidases"/>
</dbReference>
<name>A0A1B6D8W2_9HEMI</name>
<dbReference type="GO" id="GO:0005975">
    <property type="term" value="P:carbohydrate metabolic process"/>
    <property type="evidence" value="ECO:0007669"/>
    <property type="project" value="InterPro"/>
</dbReference>
<keyword evidence="16" id="KW-0479">Metal-binding</keyword>
<dbReference type="FunFam" id="1.50.10.10:FF:000002">
    <property type="entry name" value="alpha-1,2-Mannosidase"/>
    <property type="match status" value="1"/>
</dbReference>
<dbReference type="InterPro" id="IPR012341">
    <property type="entry name" value="6hp_glycosidase-like_sf"/>
</dbReference>
<comment type="catalytic activity">
    <reaction evidence="12">
        <text>N(4)-(alpha-D-Man-(1-&gt;2)-alpha-D-Man-(1-&gt;2)-alpha-D-Man-(1-&gt;3)-[alpha-D-Man-(1-&gt;2)-alpha-D-Man-(1-&gt;3)-[alpha-D-Man-(1-&gt;2)-alpha-D-Man-(1-&gt;6)]-alpha-D-Man-(1-&gt;6)]-beta-D-Man-(1-&gt;4)-beta-D-GlcNAc-(1-&gt;4)-beta-D-GlcNAc)-L-asparaginyl-[protein] (N-glucan mannose isomer 9A1,2,3B1,2,3) + 4 H2O = N(4)-(alpha-D-Man-(1-&gt;3)-[alpha-D-Man-(1-&gt;3)-[alpha-D-Man-(1-&gt;6)]-alpha-D-Man-(1-&gt;6)]-beta-D-Man-(1-&gt;4)-beta-D-GlcNAc-(1-&gt;4)-beta-D-GlcNAc)-L-asparaginyl-[protein] (N-glucan mannose isomer 5A1,2) + 4 beta-D-mannose</text>
        <dbReference type="Rhea" id="RHEA:56008"/>
        <dbReference type="Rhea" id="RHEA-COMP:14356"/>
        <dbReference type="Rhea" id="RHEA-COMP:14367"/>
        <dbReference type="ChEBI" id="CHEBI:15377"/>
        <dbReference type="ChEBI" id="CHEBI:28563"/>
        <dbReference type="ChEBI" id="CHEBI:59087"/>
        <dbReference type="ChEBI" id="CHEBI:139493"/>
        <dbReference type="EC" id="3.2.1.113"/>
    </reaction>
</comment>
<evidence type="ECO:0000256" key="16">
    <source>
        <dbReference type="PIRSR" id="PIRSR601382-2"/>
    </source>
</evidence>
<evidence type="ECO:0000256" key="14">
    <source>
        <dbReference type="ARBA" id="ARBA00060399"/>
    </source>
</evidence>
<protein>
    <recommendedName>
        <fullName evidence="18">alpha-1,2-Mannosidase</fullName>
        <ecNumber evidence="18">3.2.1.-</ecNumber>
    </recommendedName>
</protein>